<evidence type="ECO:0000256" key="6">
    <source>
        <dbReference type="ARBA" id="ARBA00023242"/>
    </source>
</evidence>
<comment type="caution">
    <text evidence="10">The sequence shown here is derived from an EMBL/GenBank/DDBJ whole genome shotgun (WGS) entry which is preliminary data.</text>
</comment>
<dbReference type="GO" id="GO:0005634">
    <property type="term" value="C:nucleus"/>
    <property type="evidence" value="ECO:0007669"/>
    <property type="project" value="UniProtKB-SubCell"/>
</dbReference>
<evidence type="ECO:0000256" key="5">
    <source>
        <dbReference type="ARBA" id="ARBA00022833"/>
    </source>
</evidence>
<keyword evidence="4 8" id="KW-0863">Zinc-finger</keyword>
<dbReference type="InterPro" id="IPR050527">
    <property type="entry name" value="Snail/Krueppel_Znf"/>
</dbReference>
<accession>A0AAV2SFP0</accession>
<reference evidence="10 11" key="1">
    <citation type="submission" date="2024-05" db="EMBL/GenBank/DDBJ databases">
        <authorList>
            <person name="Wallberg A."/>
        </authorList>
    </citation>
    <scope>NUCLEOTIDE SEQUENCE [LARGE SCALE GENOMIC DNA]</scope>
</reference>
<dbReference type="GO" id="GO:0000981">
    <property type="term" value="F:DNA-binding transcription factor activity, RNA polymerase II-specific"/>
    <property type="evidence" value="ECO:0007669"/>
    <property type="project" value="TreeGrafter"/>
</dbReference>
<dbReference type="PANTHER" id="PTHR24388:SF54">
    <property type="entry name" value="PROTEIN ESCARGOT"/>
    <property type="match status" value="1"/>
</dbReference>
<comment type="similarity">
    <text evidence="7">Belongs to the snail C2H2-type zinc-finger protein family.</text>
</comment>
<evidence type="ECO:0000256" key="4">
    <source>
        <dbReference type="ARBA" id="ARBA00022771"/>
    </source>
</evidence>
<dbReference type="InterPro" id="IPR013087">
    <property type="entry name" value="Znf_C2H2_type"/>
</dbReference>
<dbReference type="EMBL" id="CAXKWB010061218">
    <property type="protein sequence ID" value="CAL4184072.1"/>
    <property type="molecule type" value="Genomic_DNA"/>
</dbReference>
<dbReference type="PROSITE" id="PS50157">
    <property type="entry name" value="ZINC_FINGER_C2H2_2"/>
    <property type="match status" value="1"/>
</dbReference>
<proteinExistence type="inferred from homology"/>
<organism evidence="10 11">
    <name type="scientific">Meganyctiphanes norvegica</name>
    <name type="common">Northern krill</name>
    <name type="synonym">Thysanopoda norvegica</name>
    <dbReference type="NCBI Taxonomy" id="48144"/>
    <lineage>
        <taxon>Eukaryota</taxon>
        <taxon>Metazoa</taxon>
        <taxon>Ecdysozoa</taxon>
        <taxon>Arthropoda</taxon>
        <taxon>Crustacea</taxon>
        <taxon>Multicrustacea</taxon>
        <taxon>Malacostraca</taxon>
        <taxon>Eumalacostraca</taxon>
        <taxon>Eucarida</taxon>
        <taxon>Euphausiacea</taxon>
        <taxon>Euphausiidae</taxon>
        <taxon>Meganyctiphanes</taxon>
    </lineage>
</organism>
<keyword evidence="5" id="KW-0862">Zinc</keyword>
<protein>
    <recommendedName>
        <fullName evidence="9">C2H2-type domain-containing protein</fullName>
    </recommendedName>
</protein>
<dbReference type="PANTHER" id="PTHR24388">
    <property type="entry name" value="ZINC FINGER PROTEIN"/>
    <property type="match status" value="1"/>
</dbReference>
<feature type="domain" description="C2H2-type" evidence="9">
    <location>
        <begin position="218"/>
        <end position="246"/>
    </location>
</feature>
<dbReference type="Proteomes" id="UP001497623">
    <property type="component" value="Unassembled WGS sequence"/>
</dbReference>
<dbReference type="SUPFAM" id="SSF57667">
    <property type="entry name" value="beta-beta-alpha zinc fingers"/>
    <property type="match status" value="1"/>
</dbReference>
<dbReference type="Gene3D" id="3.30.160.60">
    <property type="entry name" value="Classic Zinc Finger"/>
    <property type="match status" value="1"/>
</dbReference>
<dbReference type="PROSITE" id="PS00028">
    <property type="entry name" value="ZINC_FINGER_C2H2_1"/>
    <property type="match status" value="2"/>
</dbReference>
<comment type="subcellular location">
    <subcellularLocation>
        <location evidence="1">Nucleus</location>
    </subcellularLocation>
</comment>
<gene>
    <name evidence="10" type="ORF">MNOR_LOCUS35760</name>
</gene>
<evidence type="ECO:0000256" key="2">
    <source>
        <dbReference type="ARBA" id="ARBA00022723"/>
    </source>
</evidence>
<evidence type="ECO:0000259" key="9">
    <source>
        <dbReference type="PROSITE" id="PS50157"/>
    </source>
</evidence>
<keyword evidence="3" id="KW-0677">Repeat</keyword>
<dbReference type="InterPro" id="IPR036236">
    <property type="entry name" value="Znf_C2H2_sf"/>
</dbReference>
<name>A0AAV2SFP0_MEGNR</name>
<dbReference type="SMART" id="SM00355">
    <property type="entry name" value="ZnF_C2H2"/>
    <property type="match status" value="3"/>
</dbReference>
<keyword evidence="11" id="KW-1185">Reference proteome</keyword>
<evidence type="ECO:0000313" key="10">
    <source>
        <dbReference type="EMBL" id="CAL4184072.1"/>
    </source>
</evidence>
<evidence type="ECO:0000256" key="7">
    <source>
        <dbReference type="ARBA" id="ARBA00037948"/>
    </source>
</evidence>
<sequence length="277" mass="32025">MAGINFSVQQFISLEQAEVKDISTLMKQENTTPKNISYFGSLNGEYAIDLNSPEFDLQNIATECIITYETDEILTVSKVEKVKQKVVEKKGECENMNVKMKIPKAKIKKIENLDLLKINDLKEENCNYNLNEAKIESMKTEPDIYFKEEPIVSEMSLIYSDVPISNTLNVLLAQETFEVNFISPNIGISNYECKSCGYKCKYEAIFQNHMLSHKNVTFTCDICDFRFKYKWQYVSHTKKGHNKDKLLKCLKCNYTNTNVNQFNFHLAETGHKLFKCS</sequence>
<dbReference type="GO" id="GO:0000978">
    <property type="term" value="F:RNA polymerase II cis-regulatory region sequence-specific DNA binding"/>
    <property type="evidence" value="ECO:0007669"/>
    <property type="project" value="TreeGrafter"/>
</dbReference>
<dbReference type="AlphaFoldDB" id="A0AAV2SFP0"/>
<evidence type="ECO:0000256" key="1">
    <source>
        <dbReference type="ARBA" id="ARBA00004123"/>
    </source>
</evidence>
<keyword evidence="2" id="KW-0479">Metal-binding</keyword>
<evidence type="ECO:0000313" key="11">
    <source>
        <dbReference type="Proteomes" id="UP001497623"/>
    </source>
</evidence>
<keyword evidence="6" id="KW-0539">Nucleus</keyword>
<evidence type="ECO:0000256" key="8">
    <source>
        <dbReference type="PROSITE-ProRule" id="PRU00042"/>
    </source>
</evidence>
<evidence type="ECO:0000256" key="3">
    <source>
        <dbReference type="ARBA" id="ARBA00022737"/>
    </source>
</evidence>
<dbReference type="GO" id="GO:0008270">
    <property type="term" value="F:zinc ion binding"/>
    <property type="evidence" value="ECO:0007669"/>
    <property type="project" value="UniProtKB-KW"/>
</dbReference>